<gene>
    <name evidence="1" type="ORF">PDEL1432_LOCUS1249</name>
</gene>
<accession>A0A7S0UJ27</accession>
<protein>
    <submittedName>
        <fullName evidence="1">Uncharacterized protein</fullName>
    </submittedName>
</protein>
<reference evidence="1" key="1">
    <citation type="submission" date="2021-01" db="EMBL/GenBank/DDBJ databases">
        <authorList>
            <person name="Corre E."/>
            <person name="Pelletier E."/>
            <person name="Niang G."/>
            <person name="Scheremetjew M."/>
            <person name="Finn R."/>
            <person name="Kale V."/>
            <person name="Holt S."/>
            <person name="Cochrane G."/>
            <person name="Meng A."/>
            <person name="Brown T."/>
            <person name="Cohen L."/>
        </authorList>
    </citation>
    <scope>NUCLEOTIDE SEQUENCE</scope>
    <source>
        <strain evidence="1">UNC1205</strain>
    </source>
</reference>
<proteinExistence type="predicted"/>
<sequence length="245" mass="27777">MKVLLTWNDIVEASTGADRDLNQFIQRNEFEASLFIGKTLDEHVSHVPFLGLIVSYHQKSQKNILVPFGKLENFFHDTSEMYFMSDSVQHLEHDALHDLLDAERLNTNSTSSFFHPEIVADSRNSSRREQLEDLEAIHFRKLYQLLIRRTFLFSFGYADCLREEPHSLRACLDDTFALVVQMEATVREALDDELIEELAKITELTKDSKLREACVSVTPGSFGMNECGTGGGMPLSTLAASSTPR</sequence>
<organism evidence="1">
    <name type="scientific">Pseudo-nitzschia delicatissima</name>
    <dbReference type="NCBI Taxonomy" id="44447"/>
    <lineage>
        <taxon>Eukaryota</taxon>
        <taxon>Sar</taxon>
        <taxon>Stramenopiles</taxon>
        <taxon>Ochrophyta</taxon>
        <taxon>Bacillariophyta</taxon>
        <taxon>Bacillariophyceae</taxon>
        <taxon>Bacillariophycidae</taxon>
        <taxon>Bacillariales</taxon>
        <taxon>Bacillariaceae</taxon>
        <taxon>Pseudo-nitzschia</taxon>
    </lineage>
</organism>
<dbReference type="EMBL" id="HBFL01001738">
    <property type="protein sequence ID" value="CAD8761209.1"/>
    <property type="molecule type" value="Transcribed_RNA"/>
</dbReference>
<dbReference type="AlphaFoldDB" id="A0A7S0UJ27"/>
<evidence type="ECO:0000313" key="1">
    <source>
        <dbReference type="EMBL" id="CAD8761209.1"/>
    </source>
</evidence>
<name>A0A7S0UJ27_9STRA</name>